<accession>A0A3P7IWE4</accession>
<name>A0A3P7IWE4_STRVU</name>
<feature type="compositionally biased region" description="Polar residues" evidence="1">
    <location>
        <begin position="21"/>
        <end position="34"/>
    </location>
</feature>
<reference evidence="2 3" key="1">
    <citation type="submission" date="2018-11" db="EMBL/GenBank/DDBJ databases">
        <authorList>
            <consortium name="Pathogen Informatics"/>
        </authorList>
    </citation>
    <scope>NUCLEOTIDE SEQUENCE [LARGE SCALE GENOMIC DNA]</scope>
</reference>
<sequence length="216" mass="23619">MNSDVLSEVSDVKSEPPEYASSDTSAVIDQSGNAETKVPEGTYLSECAGGGHLLTDSDLGIGFSFESYLNSYADVYQQGNWDYKNKVSDNSSWDFCDVTDHPFELDINEVSFEAMQQQTSRNSDSGTPNVCEYTCSNTRHLQSLYEGYGGDFNAFLESGIELVSKIAKETVLPPFFSSPLYRSFVLDPLMPAASIVGFPLPSQSTNPDSLEEVSDT</sequence>
<organism evidence="2 3">
    <name type="scientific">Strongylus vulgaris</name>
    <name type="common">Blood worm</name>
    <dbReference type="NCBI Taxonomy" id="40348"/>
    <lineage>
        <taxon>Eukaryota</taxon>
        <taxon>Metazoa</taxon>
        <taxon>Ecdysozoa</taxon>
        <taxon>Nematoda</taxon>
        <taxon>Chromadorea</taxon>
        <taxon>Rhabditida</taxon>
        <taxon>Rhabditina</taxon>
        <taxon>Rhabditomorpha</taxon>
        <taxon>Strongyloidea</taxon>
        <taxon>Strongylidae</taxon>
        <taxon>Strongylus</taxon>
    </lineage>
</organism>
<evidence type="ECO:0000256" key="1">
    <source>
        <dbReference type="SAM" id="MobiDB-lite"/>
    </source>
</evidence>
<evidence type="ECO:0000313" key="2">
    <source>
        <dbReference type="EMBL" id="VDM74616.1"/>
    </source>
</evidence>
<proteinExistence type="predicted"/>
<keyword evidence="3" id="KW-1185">Reference proteome</keyword>
<evidence type="ECO:0000313" key="3">
    <source>
        <dbReference type="Proteomes" id="UP000270094"/>
    </source>
</evidence>
<dbReference type="EMBL" id="UYYB01094551">
    <property type="protein sequence ID" value="VDM74616.1"/>
    <property type="molecule type" value="Genomic_DNA"/>
</dbReference>
<dbReference type="Proteomes" id="UP000270094">
    <property type="component" value="Unassembled WGS sequence"/>
</dbReference>
<dbReference type="AlphaFoldDB" id="A0A3P7IWE4"/>
<protein>
    <submittedName>
        <fullName evidence="2">Uncharacterized protein</fullName>
    </submittedName>
</protein>
<feature type="region of interest" description="Disordered" evidence="1">
    <location>
        <begin position="1"/>
        <end position="34"/>
    </location>
</feature>
<gene>
    <name evidence="2" type="ORF">SVUK_LOCUS9614</name>
</gene>